<gene>
    <name evidence="4" type="ORF">BG844_01620</name>
    <name evidence="3" type="ORF">BG844_08370</name>
</gene>
<comment type="caution">
    <text evidence="3">The sequence shown here is derived from an EMBL/GenBank/DDBJ whole genome shotgun (WGS) entry which is preliminary data.</text>
</comment>
<protein>
    <recommendedName>
        <fullName evidence="2">FIMAH domain-containing protein</fullName>
    </recommendedName>
</protein>
<dbReference type="EMBL" id="MEIA01000007">
    <property type="protein sequence ID" value="OJF15959.1"/>
    <property type="molecule type" value="Genomic_DNA"/>
</dbReference>
<evidence type="ECO:0000313" key="4">
    <source>
        <dbReference type="EMBL" id="OJF15959.1"/>
    </source>
</evidence>
<name>A0A1K0GZ61_9ACTN</name>
<reference evidence="3 5" key="1">
    <citation type="submission" date="2016-09" db="EMBL/GenBank/DDBJ databases">
        <title>Couchioplanes caeruleus draft genome sequence.</title>
        <authorList>
            <person name="Sheehan J."/>
            <person name="Caffrey P."/>
        </authorList>
    </citation>
    <scope>NUCLEOTIDE SEQUENCE [LARGE SCALE GENOMIC DNA]</scope>
    <source>
        <strain evidence="3 5">DSM 43634</strain>
    </source>
</reference>
<evidence type="ECO:0000313" key="5">
    <source>
        <dbReference type="Proteomes" id="UP000182486"/>
    </source>
</evidence>
<accession>A0A1K0GZ61</accession>
<keyword evidence="5" id="KW-1185">Reference proteome</keyword>
<sequence length="81" mass="8964">MQATVRGLVNNGKLSPDAGDELSQRLEETANQLAQDKPRKTRQKLIEFAEKLIDLREDGEISEQDYQAIGEALAPLLGQLS</sequence>
<dbReference type="Proteomes" id="UP000182486">
    <property type="component" value="Unassembled WGS sequence"/>
</dbReference>
<dbReference type="InterPro" id="IPR054470">
    <property type="entry name" value="FIMAH_dom"/>
</dbReference>
<feature type="domain" description="FIMAH" evidence="2">
    <location>
        <begin position="1"/>
        <end position="75"/>
    </location>
</feature>
<dbReference type="EMBL" id="MEIA01000089">
    <property type="protein sequence ID" value="OJF14715.1"/>
    <property type="molecule type" value="Genomic_DNA"/>
</dbReference>
<evidence type="ECO:0000313" key="3">
    <source>
        <dbReference type="EMBL" id="OJF14715.1"/>
    </source>
</evidence>
<dbReference type="Pfam" id="PF22888">
    <property type="entry name" value="FIMAH"/>
    <property type="match status" value="1"/>
</dbReference>
<dbReference type="RefSeq" id="WP_071802906.1">
    <property type="nucleotide sequence ID" value="NZ_MEIA01000007.1"/>
</dbReference>
<proteinExistence type="predicted"/>
<organism evidence="3 5">
    <name type="scientific">Couchioplanes caeruleus subsp. caeruleus</name>
    <dbReference type="NCBI Taxonomy" id="56427"/>
    <lineage>
        <taxon>Bacteria</taxon>
        <taxon>Bacillati</taxon>
        <taxon>Actinomycetota</taxon>
        <taxon>Actinomycetes</taxon>
        <taxon>Micromonosporales</taxon>
        <taxon>Micromonosporaceae</taxon>
        <taxon>Couchioplanes</taxon>
    </lineage>
</organism>
<feature type="region of interest" description="Disordered" evidence="1">
    <location>
        <begin position="1"/>
        <end position="22"/>
    </location>
</feature>
<evidence type="ECO:0000256" key="1">
    <source>
        <dbReference type="SAM" id="MobiDB-lite"/>
    </source>
</evidence>
<dbReference type="AlphaFoldDB" id="A0A1K0GZ61"/>
<evidence type="ECO:0000259" key="2">
    <source>
        <dbReference type="Pfam" id="PF22888"/>
    </source>
</evidence>